<comment type="caution">
    <text evidence="2">The sequence shown here is derived from an EMBL/GenBank/DDBJ whole genome shotgun (WGS) entry which is preliminary data.</text>
</comment>
<dbReference type="EMBL" id="JXTC01000178">
    <property type="protein sequence ID" value="PON83441.1"/>
    <property type="molecule type" value="Genomic_DNA"/>
</dbReference>
<reference evidence="3" key="1">
    <citation type="submission" date="2016-06" db="EMBL/GenBank/DDBJ databases">
        <title>Parallel loss of symbiosis genes in relatives of nitrogen-fixing non-legume Parasponia.</title>
        <authorList>
            <person name="Van Velzen R."/>
            <person name="Holmer R."/>
            <person name="Bu F."/>
            <person name="Rutten L."/>
            <person name="Van Zeijl A."/>
            <person name="Liu W."/>
            <person name="Santuari L."/>
            <person name="Cao Q."/>
            <person name="Sharma T."/>
            <person name="Shen D."/>
            <person name="Roswanjaya Y."/>
            <person name="Wardhani T."/>
            <person name="Kalhor M.S."/>
            <person name="Jansen J."/>
            <person name="Van den Hoogen J."/>
            <person name="Gungor B."/>
            <person name="Hartog M."/>
            <person name="Hontelez J."/>
            <person name="Verver J."/>
            <person name="Yang W.-C."/>
            <person name="Schijlen E."/>
            <person name="Repin R."/>
            <person name="Schilthuizen M."/>
            <person name="Schranz E."/>
            <person name="Heidstra R."/>
            <person name="Miyata K."/>
            <person name="Fedorova E."/>
            <person name="Kohlen W."/>
            <person name="Bisseling T."/>
            <person name="Smit S."/>
            <person name="Geurts R."/>
        </authorList>
    </citation>
    <scope>NUCLEOTIDE SEQUENCE [LARGE SCALE GENOMIC DNA]</scope>
    <source>
        <strain evidence="3">cv. RG33-2</strain>
    </source>
</reference>
<keyword evidence="3" id="KW-1185">Reference proteome</keyword>
<organism evidence="2 3">
    <name type="scientific">Trema orientale</name>
    <name type="common">Charcoal tree</name>
    <name type="synonym">Celtis orientalis</name>
    <dbReference type="NCBI Taxonomy" id="63057"/>
    <lineage>
        <taxon>Eukaryota</taxon>
        <taxon>Viridiplantae</taxon>
        <taxon>Streptophyta</taxon>
        <taxon>Embryophyta</taxon>
        <taxon>Tracheophyta</taxon>
        <taxon>Spermatophyta</taxon>
        <taxon>Magnoliopsida</taxon>
        <taxon>eudicotyledons</taxon>
        <taxon>Gunneridae</taxon>
        <taxon>Pentapetalae</taxon>
        <taxon>rosids</taxon>
        <taxon>fabids</taxon>
        <taxon>Rosales</taxon>
        <taxon>Cannabaceae</taxon>
        <taxon>Trema</taxon>
    </lineage>
</organism>
<keyword evidence="1" id="KW-0732">Signal</keyword>
<feature type="signal peptide" evidence="1">
    <location>
        <begin position="1"/>
        <end position="17"/>
    </location>
</feature>
<evidence type="ECO:0000313" key="2">
    <source>
        <dbReference type="EMBL" id="PON83441.1"/>
    </source>
</evidence>
<dbReference type="OrthoDB" id="1930729at2759"/>
<evidence type="ECO:0000256" key="1">
    <source>
        <dbReference type="SAM" id="SignalP"/>
    </source>
</evidence>
<protein>
    <recommendedName>
        <fullName evidence="4">DUF1985 domain-containing protein</fullName>
    </recommendedName>
</protein>
<proteinExistence type="predicted"/>
<dbReference type="Proteomes" id="UP000237000">
    <property type="component" value="Unassembled WGS sequence"/>
</dbReference>
<sequence>MKLALLYFLAQAPLSNAKSTNVPDMCFRLVNDLDAFNAYLWGSYLWSDLKDQMKKRVMFRSVATINDKLVTRYELNEFPVCIITEIEPSEEELSEMRTRGLIAIEKASLKRKLVLQKESEAPQDGSD</sequence>
<name>A0A2P5ED13_TREOI</name>
<evidence type="ECO:0000313" key="3">
    <source>
        <dbReference type="Proteomes" id="UP000237000"/>
    </source>
</evidence>
<evidence type="ECO:0008006" key="4">
    <source>
        <dbReference type="Google" id="ProtNLM"/>
    </source>
</evidence>
<accession>A0A2P5ED13</accession>
<dbReference type="AlphaFoldDB" id="A0A2P5ED13"/>
<dbReference type="InParanoid" id="A0A2P5ED13"/>
<feature type="chain" id="PRO_5015109858" description="DUF1985 domain-containing protein" evidence="1">
    <location>
        <begin position="18"/>
        <end position="127"/>
    </location>
</feature>
<gene>
    <name evidence="2" type="ORF">TorRG33x02_207130</name>
</gene>